<proteinExistence type="predicted"/>
<dbReference type="InterPro" id="IPR010982">
    <property type="entry name" value="Lambda_DNA-bd_dom_sf"/>
</dbReference>
<dbReference type="EMBL" id="CACVAP010000019">
    <property type="protein sequence ID" value="CAA6799421.1"/>
    <property type="molecule type" value="Genomic_DNA"/>
</dbReference>
<dbReference type="SUPFAM" id="SSF47413">
    <property type="entry name" value="lambda repressor-like DNA-binding domains"/>
    <property type="match status" value="1"/>
</dbReference>
<dbReference type="Gene3D" id="1.10.260.40">
    <property type="entry name" value="lambda repressor-like DNA-binding domains"/>
    <property type="match status" value="1"/>
</dbReference>
<feature type="domain" description="HTH cro/C1-type" evidence="1">
    <location>
        <begin position="19"/>
        <end position="71"/>
    </location>
</feature>
<dbReference type="GO" id="GO:0003677">
    <property type="term" value="F:DNA binding"/>
    <property type="evidence" value="ECO:0007669"/>
    <property type="project" value="InterPro"/>
</dbReference>
<dbReference type="InterPro" id="IPR001387">
    <property type="entry name" value="Cro/C1-type_HTH"/>
</dbReference>
<dbReference type="SMART" id="SM00530">
    <property type="entry name" value="HTH_XRE"/>
    <property type="match status" value="1"/>
</dbReference>
<dbReference type="CDD" id="cd00093">
    <property type="entry name" value="HTH_XRE"/>
    <property type="match status" value="1"/>
</dbReference>
<gene>
    <name evidence="2" type="ORF">HELGO_WM31490</name>
</gene>
<dbReference type="Pfam" id="PF00157">
    <property type="entry name" value="Pou"/>
    <property type="match status" value="1"/>
</dbReference>
<evidence type="ECO:0000313" key="2">
    <source>
        <dbReference type="EMBL" id="CAA6799421.1"/>
    </source>
</evidence>
<name>A0A6S6S018_9BACT</name>
<reference evidence="2" key="1">
    <citation type="submission" date="2020-01" db="EMBL/GenBank/DDBJ databases">
        <authorList>
            <person name="Meier V. D."/>
            <person name="Meier V D."/>
        </authorList>
    </citation>
    <scope>NUCLEOTIDE SEQUENCE</scope>
    <source>
        <strain evidence="2">HLG_WM_MAG_06</strain>
    </source>
</reference>
<dbReference type="InterPro" id="IPR000327">
    <property type="entry name" value="POU_dom"/>
</dbReference>
<organism evidence="2">
    <name type="scientific">uncultured Sulfurovum sp</name>
    <dbReference type="NCBI Taxonomy" id="269237"/>
    <lineage>
        <taxon>Bacteria</taxon>
        <taxon>Pseudomonadati</taxon>
        <taxon>Campylobacterota</taxon>
        <taxon>Epsilonproteobacteria</taxon>
        <taxon>Campylobacterales</taxon>
        <taxon>Sulfurovaceae</taxon>
        <taxon>Sulfurovum</taxon>
        <taxon>environmental samples</taxon>
    </lineage>
</organism>
<sequence>MLSFLKTPNDIMKELSKKFKERRLTIGYTQQALADRSGVSLGSLKRFESTGQISLESLLQLALVLECLDDFGKIANPVEVKHTSMEELLKEKKIIPKRGHKK</sequence>
<protein>
    <submittedName>
        <fullName evidence="2">Transcriptional regulator</fullName>
    </submittedName>
</protein>
<dbReference type="PROSITE" id="PS50943">
    <property type="entry name" value="HTH_CROC1"/>
    <property type="match status" value="1"/>
</dbReference>
<dbReference type="AlphaFoldDB" id="A0A6S6S018"/>
<accession>A0A6S6S018</accession>
<dbReference type="GO" id="GO:0003700">
    <property type="term" value="F:DNA-binding transcription factor activity"/>
    <property type="evidence" value="ECO:0007669"/>
    <property type="project" value="InterPro"/>
</dbReference>
<evidence type="ECO:0000259" key="1">
    <source>
        <dbReference type="PROSITE" id="PS50943"/>
    </source>
</evidence>